<dbReference type="InterPro" id="IPR038900">
    <property type="entry name" value="TMC"/>
</dbReference>
<evidence type="ECO:0000313" key="9">
    <source>
        <dbReference type="Proteomes" id="UP000472267"/>
    </source>
</evidence>
<keyword evidence="4 6" id="KW-1133">Transmembrane helix</keyword>
<dbReference type="AlphaFoldDB" id="A0A672GN93"/>
<dbReference type="Proteomes" id="UP000472267">
    <property type="component" value="Chromosome 4"/>
</dbReference>
<organism evidence="8 9">
    <name type="scientific">Salarias fasciatus</name>
    <name type="common">Jewelled blenny</name>
    <name type="synonym">Blennius fasciatus</name>
    <dbReference type="NCBI Taxonomy" id="181472"/>
    <lineage>
        <taxon>Eukaryota</taxon>
        <taxon>Metazoa</taxon>
        <taxon>Chordata</taxon>
        <taxon>Craniata</taxon>
        <taxon>Vertebrata</taxon>
        <taxon>Euteleostomi</taxon>
        <taxon>Actinopterygii</taxon>
        <taxon>Neopterygii</taxon>
        <taxon>Teleostei</taxon>
        <taxon>Neoteleostei</taxon>
        <taxon>Acanthomorphata</taxon>
        <taxon>Ovalentaria</taxon>
        <taxon>Blenniimorphae</taxon>
        <taxon>Blenniiformes</taxon>
        <taxon>Blennioidei</taxon>
        <taxon>Blenniidae</taxon>
        <taxon>Salariinae</taxon>
        <taxon>Salarias</taxon>
    </lineage>
</organism>
<evidence type="ECO:0000256" key="3">
    <source>
        <dbReference type="ARBA" id="ARBA00022692"/>
    </source>
</evidence>
<evidence type="ECO:0000313" key="8">
    <source>
        <dbReference type="Ensembl" id="ENSSFAP00005012869.1"/>
    </source>
</evidence>
<name>A0A672GN93_SALFA</name>
<gene>
    <name evidence="8" type="primary">LOC115387568</name>
</gene>
<protein>
    <recommendedName>
        <fullName evidence="6">Transmembrane channel-like protein</fullName>
    </recommendedName>
</protein>
<evidence type="ECO:0000256" key="1">
    <source>
        <dbReference type="ARBA" id="ARBA00004141"/>
    </source>
</evidence>
<dbReference type="Pfam" id="PF07810">
    <property type="entry name" value="TMC"/>
    <property type="match status" value="1"/>
</dbReference>
<feature type="transmembrane region" description="Helical" evidence="6">
    <location>
        <begin position="154"/>
        <end position="177"/>
    </location>
</feature>
<proteinExistence type="inferred from homology"/>
<dbReference type="InterPro" id="IPR012496">
    <property type="entry name" value="TMC_dom"/>
</dbReference>
<evidence type="ECO:0000256" key="6">
    <source>
        <dbReference type="RuleBase" id="RU310713"/>
    </source>
</evidence>
<accession>A0A672GN93</accession>
<sequence>LRFTGSGDDQLVCSLRGLSASDGTRKLRSLPLSLNFPPQTWRHCLFGCLTAFSSLQLWHSPMKRLSGRHGTGVLSYFLFLRTLLFLNLLIFIINGLFVVFPQAIHPPPAPPPYDHELDVFPGGYLSQSLMFYGYYSHTPTDSCPTEESNDCNTYGYSISTAYFFTIVIAFFVICIFLSTFGGERLLCSGNRQRRNRKPVFDIARNVLELIYGQTLTWLGVLFAPLLPAVQITRLFVLFYMKKSSVMVNYRASRKPWRATQMTTLFLSLLCFPSFLGAAVSVTYTVWMIKPSQSCGPFRNLTVMYESSWLWAQKLKKTHPVLSWLTWAYKYLVENPLFLFLTTGVFLIVIYIQTQIVDGQRTIISRLEKHIENEGMDKKFLISKLQELSGQNSPVSSHR</sequence>
<dbReference type="PANTHER" id="PTHR23302">
    <property type="entry name" value="TRANSMEMBRANE CHANNEL-RELATED"/>
    <property type="match status" value="1"/>
</dbReference>
<comment type="subcellular location">
    <subcellularLocation>
        <location evidence="1 6">Membrane</location>
        <topology evidence="1 6">Multi-pass membrane protein</topology>
    </subcellularLocation>
</comment>
<evidence type="ECO:0000256" key="4">
    <source>
        <dbReference type="ARBA" id="ARBA00022989"/>
    </source>
</evidence>
<feature type="transmembrane region" description="Helical" evidence="6">
    <location>
        <begin position="261"/>
        <end position="286"/>
    </location>
</feature>
<keyword evidence="5 6" id="KW-0472">Membrane</keyword>
<feature type="transmembrane region" description="Helical" evidence="6">
    <location>
        <begin position="221"/>
        <end position="240"/>
    </location>
</feature>
<dbReference type="GO" id="GO:0008381">
    <property type="term" value="F:mechanosensitive monoatomic ion channel activity"/>
    <property type="evidence" value="ECO:0007669"/>
    <property type="project" value="TreeGrafter"/>
</dbReference>
<feature type="transmembrane region" description="Helical" evidence="6">
    <location>
        <begin position="78"/>
        <end position="100"/>
    </location>
</feature>
<reference evidence="8" key="2">
    <citation type="submission" date="2025-08" db="UniProtKB">
        <authorList>
            <consortium name="Ensembl"/>
        </authorList>
    </citation>
    <scope>IDENTIFICATION</scope>
</reference>
<reference evidence="8" key="3">
    <citation type="submission" date="2025-09" db="UniProtKB">
        <authorList>
            <consortium name="Ensembl"/>
        </authorList>
    </citation>
    <scope>IDENTIFICATION</scope>
</reference>
<dbReference type="PANTHER" id="PTHR23302:SF4">
    <property type="entry name" value="TRANSMEMBRANE CHANNEL-LIKE PROTEIN 6"/>
    <property type="match status" value="1"/>
</dbReference>
<dbReference type="Ensembl" id="ENSSFAT00005013433.1">
    <property type="protein sequence ID" value="ENSSFAP00005012869.1"/>
    <property type="gene ID" value="ENSSFAG00005007094.1"/>
</dbReference>
<keyword evidence="3 6" id="KW-0812">Transmembrane</keyword>
<dbReference type="GO" id="GO:0005886">
    <property type="term" value="C:plasma membrane"/>
    <property type="evidence" value="ECO:0007669"/>
    <property type="project" value="InterPro"/>
</dbReference>
<feature type="transmembrane region" description="Helical" evidence="6">
    <location>
        <begin position="336"/>
        <end position="356"/>
    </location>
</feature>
<evidence type="ECO:0000256" key="2">
    <source>
        <dbReference type="ARBA" id="ARBA00006510"/>
    </source>
</evidence>
<reference evidence="8" key="1">
    <citation type="submission" date="2019-06" db="EMBL/GenBank/DDBJ databases">
        <authorList>
            <consortium name="Wellcome Sanger Institute Data Sharing"/>
        </authorList>
    </citation>
    <scope>NUCLEOTIDE SEQUENCE [LARGE SCALE GENOMIC DNA]</scope>
</reference>
<comment type="similarity">
    <text evidence="2 6">Belongs to the TMC family.</text>
</comment>
<keyword evidence="9" id="KW-1185">Reference proteome</keyword>
<evidence type="ECO:0000259" key="7">
    <source>
        <dbReference type="Pfam" id="PF07810"/>
    </source>
</evidence>
<evidence type="ECO:0000256" key="5">
    <source>
        <dbReference type="ARBA" id="ARBA00023136"/>
    </source>
</evidence>
<comment type="caution">
    <text evidence="6">Lacks conserved residue(s) required for the propagation of feature annotation.</text>
</comment>
<feature type="domain" description="TMC" evidence="7">
    <location>
        <begin position="172"/>
        <end position="258"/>
    </location>
</feature>